<feature type="signal peptide" evidence="2">
    <location>
        <begin position="1"/>
        <end position="19"/>
    </location>
</feature>
<evidence type="ECO:0000313" key="3">
    <source>
        <dbReference type="EMBL" id="CBZ55088.1"/>
    </source>
</evidence>
<dbReference type="InParanoid" id="F0VMZ2"/>
<reference evidence="4" key="4">
    <citation type="journal article" date="2015" name="PLoS ONE">
        <title>Comprehensive Evaluation of Toxoplasma gondii VEG and Neospora caninum LIV Genomes with Tachyzoite Stage Transcriptome and Proteome Defines Novel Transcript Features.</title>
        <authorList>
            <person name="Ramaprasad A."/>
            <person name="Mourier T."/>
            <person name="Naeem R."/>
            <person name="Malas T.B."/>
            <person name="Moussa E."/>
            <person name="Panigrahi A."/>
            <person name="Vermont S.J."/>
            <person name="Otto T.D."/>
            <person name="Wastling J."/>
            <person name="Pain A."/>
        </authorList>
    </citation>
    <scope>NUCLEOTIDE SEQUENCE</scope>
    <source>
        <strain evidence="4">Liverpool</strain>
    </source>
</reference>
<keyword evidence="2" id="KW-0732">Signal</keyword>
<feature type="compositionally biased region" description="Basic and acidic residues" evidence="1">
    <location>
        <begin position="83"/>
        <end position="95"/>
    </location>
</feature>
<sequence length="129" mass="14458">MKLICLVAVGVLPALRTAAQQAPNGPIPYKFPERRGALVPPSPQPLQAAHSYQAAPVTVFPGTGHALPPYFPFRDYERAKRELAEKEMKPEERPRPPCQPAGEAYSEYEWTPRRHVSLRQTCMGSHWLA</sequence>
<dbReference type="AlphaFoldDB" id="F0VMZ2"/>
<organism evidence="3 5">
    <name type="scientific">Neospora caninum (strain Liverpool)</name>
    <dbReference type="NCBI Taxonomy" id="572307"/>
    <lineage>
        <taxon>Eukaryota</taxon>
        <taxon>Sar</taxon>
        <taxon>Alveolata</taxon>
        <taxon>Apicomplexa</taxon>
        <taxon>Conoidasida</taxon>
        <taxon>Coccidia</taxon>
        <taxon>Eucoccidiorida</taxon>
        <taxon>Eimeriorina</taxon>
        <taxon>Sarcocystidae</taxon>
        <taxon>Neospora</taxon>
    </lineage>
</organism>
<dbReference type="GeneID" id="13446803"/>
<dbReference type="Proteomes" id="UP000007494">
    <property type="component" value="Chromosome XI"/>
</dbReference>
<evidence type="ECO:0000256" key="2">
    <source>
        <dbReference type="SAM" id="SignalP"/>
    </source>
</evidence>
<feature type="region of interest" description="Disordered" evidence="1">
    <location>
        <begin position="22"/>
        <end position="47"/>
    </location>
</feature>
<dbReference type="EMBL" id="LN714486">
    <property type="protein sequence ID" value="CEL69813.1"/>
    <property type="molecule type" value="Genomic_DNA"/>
</dbReference>
<feature type="chain" id="PRO_5007655291" evidence="2">
    <location>
        <begin position="20"/>
        <end position="129"/>
    </location>
</feature>
<proteinExistence type="predicted"/>
<evidence type="ECO:0000313" key="5">
    <source>
        <dbReference type="Proteomes" id="UP000007494"/>
    </source>
</evidence>
<evidence type="ECO:0000313" key="4">
    <source>
        <dbReference type="EMBL" id="CEL69813.1"/>
    </source>
</evidence>
<evidence type="ECO:0000256" key="1">
    <source>
        <dbReference type="SAM" id="MobiDB-lite"/>
    </source>
</evidence>
<gene>
    <name evidence="4" type="ORF">BN1204_055130</name>
    <name evidence="3" type="ORF">NCLIV_055130</name>
</gene>
<protein>
    <submittedName>
        <fullName evidence="3">Uncharacterized protein</fullName>
    </submittedName>
</protein>
<dbReference type="RefSeq" id="XP_003885116.1">
    <property type="nucleotide sequence ID" value="XM_003885067.1"/>
</dbReference>
<dbReference type="VEuPathDB" id="ToxoDB:NCLIV_055130"/>
<dbReference type="OrthoDB" id="332148at2759"/>
<keyword evidence="5" id="KW-1185">Reference proteome</keyword>
<feature type="region of interest" description="Disordered" evidence="1">
    <location>
        <begin position="83"/>
        <end position="103"/>
    </location>
</feature>
<reference evidence="3" key="1">
    <citation type="submission" date="2011-02" db="EMBL/GenBank/DDBJ databases">
        <authorList>
            <person name="Aslett M."/>
        </authorList>
    </citation>
    <scope>NUCLEOTIDE SEQUENCE</scope>
    <source>
        <strain evidence="3">Liverpool</strain>
    </source>
</reference>
<dbReference type="OMA" id="PFRDYER"/>
<dbReference type="eggNOG" id="ENOG502R0IT">
    <property type="taxonomic scope" value="Eukaryota"/>
</dbReference>
<dbReference type="EMBL" id="FR823392">
    <property type="protein sequence ID" value="CBZ55088.1"/>
    <property type="molecule type" value="Genomic_DNA"/>
</dbReference>
<name>F0VMZ2_NEOCL</name>
<reference evidence="3" key="2">
    <citation type="submission" date="2011-03" db="EMBL/GenBank/DDBJ databases">
        <title>Comparative genomics and transcriptomics of Neospora caninum and Toxoplasma gondii.</title>
        <authorList>
            <person name="Reid A.J."/>
            <person name="Sohal A."/>
            <person name="Harris D."/>
            <person name="Quail M."/>
            <person name="Sanders M."/>
            <person name="Berriman M."/>
            <person name="Wastling J.M."/>
            <person name="Pain A."/>
        </authorList>
    </citation>
    <scope>NUCLEOTIDE SEQUENCE</scope>
    <source>
        <strain evidence="3">Liverpool</strain>
    </source>
</reference>
<accession>F0VMZ2</accession>
<reference evidence="5" key="3">
    <citation type="journal article" date="2012" name="PLoS Pathog.">
        <title>Comparative genomics of the apicomplexan parasites Toxoplasma gondii and Neospora caninum: Coccidia differing in host range and transmission strategy.</title>
        <authorList>
            <person name="Reid A.J."/>
            <person name="Vermont S.J."/>
            <person name="Cotton J.A."/>
            <person name="Harris D."/>
            <person name="Hill-Cawthorne G.A."/>
            <person name="Konen-Waisman S."/>
            <person name="Latham S.M."/>
            <person name="Mourier T."/>
            <person name="Norton R."/>
            <person name="Quail M.A."/>
            <person name="Sanders M."/>
            <person name="Shanmugam D."/>
            <person name="Sohal A."/>
            <person name="Wasmuth J.D."/>
            <person name="Brunk B."/>
            <person name="Grigg M.E."/>
            <person name="Howard J.C."/>
            <person name="Parkinson J."/>
            <person name="Roos D.S."/>
            <person name="Trees A.J."/>
            <person name="Berriman M."/>
            <person name="Pain A."/>
            <person name="Wastling J.M."/>
        </authorList>
    </citation>
    <scope>NUCLEOTIDE SEQUENCE [LARGE SCALE GENOMIC DNA]</scope>
    <source>
        <strain evidence="5">Liverpool</strain>
    </source>
</reference>